<dbReference type="PANTHER" id="PTHR21174:SF0">
    <property type="entry name" value="HD PHOSPHOHYDROLASE FAMILY PROTEIN-RELATED"/>
    <property type="match status" value="1"/>
</dbReference>
<protein>
    <recommendedName>
        <fullName evidence="3">Phosphohydrolase</fullName>
    </recommendedName>
</protein>
<reference evidence="1 2" key="1">
    <citation type="submission" date="2020-02" db="EMBL/GenBank/DDBJ databases">
        <authorList>
            <person name="Kim H.M."/>
            <person name="Jeon C.O."/>
        </authorList>
    </citation>
    <scope>NUCLEOTIDE SEQUENCE [LARGE SCALE GENOMIC DNA]</scope>
    <source>
        <strain evidence="1 2">PeD5</strain>
    </source>
</reference>
<name>A0A6M1LLB7_9PROT</name>
<keyword evidence="2" id="KW-1185">Reference proteome</keyword>
<dbReference type="PIRSF" id="PIRSF035170">
    <property type="entry name" value="HD_phosphohydro"/>
    <property type="match status" value="1"/>
</dbReference>
<gene>
    <name evidence="1" type="ORF">G3576_14015</name>
</gene>
<accession>A0A6M1LLB7</accession>
<evidence type="ECO:0008006" key="3">
    <source>
        <dbReference type="Google" id="ProtNLM"/>
    </source>
</evidence>
<dbReference type="InterPro" id="IPR009218">
    <property type="entry name" value="HD_phosphohydro"/>
</dbReference>
<dbReference type="SUPFAM" id="SSF109604">
    <property type="entry name" value="HD-domain/PDEase-like"/>
    <property type="match status" value="1"/>
</dbReference>
<dbReference type="Proteomes" id="UP000475385">
    <property type="component" value="Unassembled WGS sequence"/>
</dbReference>
<sequence>MGPPRYTGAMTPAILADLRHRHAEPHRAWHDWNRVAGILAMAEEISAAIADKPAFIIATMFHSAVFDRAVPGQAEASIALMRRHLTPLMPPHMLDRAEVLIHAVTRQELPETDDPSLRGDACLLLDMDNAILGEPASRYDAYEAAIRREFAHLPDDRYEFGRIAALRMLLWRDRIYRTDRFYLEREKRARRNIEATLRRLEG</sequence>
<dbReference type="PANTHER" id="PTHR21174">
    <property type="match status" value="1"/>
</dbReference>
<evidence type="ECO:0000313" key="1">
    <source>
        <dbReference type="EMBL" id="NGM21135.1"/>
    </source>
</evidence>
<reference evidence="1 2" key="2">
    <citation type="submission" date="2020-03" db="EMBL/GenBank/DDBJ databases">
        <title>Roseomonas stagni sp. nov., isolated from pond water in Japan.</title>
        <authorList>
            <person name="Furuhata K."/>
            <person name="Miyamoto H."/>
            <person name="Goto K."/>
        </authorList>
    </citation>
    <scope>NUCLEOTIDE SEQUENCE [LARGE SCALE GENOMIC DNA]</scope>
    <source>
        <strain evidence="1 2">PeD5</strain>
    </source>
</reference>
<organism evidence="1 2">
    <name type="scientific">Falsiroseomonas algicola</name>
    <dbReference type="NCBI Taxonomy" id="2716930"/>
    <lineage>
        <taxon>Bacteria</taxon>
        <taxon>Pseudomonadati</taxon>
        <taxon>Pseudomonadota</taxon>
        <taxon>Alphaproteobacteria</taxon>
        <taxon>Acetobacterales</taxon>
        <taxon>Roseomonadaceae</taxon>
        <taxon>Falsiroseomonas</taxon>
    </lineage>
</organism>
<dbReference type="EMBL" id="JAAIKB010000005">
    <property type="protein sequence ID" value="NGM21135.1"/>
    <property type="molecule type" value="Genomic_DNA"/>
</dbReference>
<comment type="caution">
    <text evidence="1">The sequence shown here is derived from an EMBL/GenBank/DDBJ whole genome shotgun (WGS) entry which is preliminary data.</text>
</comment>
<dbReference type="AlphaFoldDB" id="A0A6M1LLB7"/>
<proteinExistence type="predicted"/>
<evidence type="ECO:0000313" key="2">
    <source>
        <dbReference type="Proteomes" id="UP000475385"/>
    </source>
</evidence>